<evidence type="ECO:0000313" key="3">
    <source>
        <dbReference type="EMBL" id="KAK9714581.1"/>
    </source>
</evidence>
<sequence>MAILGVLIRLFTLLMVILFLVNFSSKSVMAQTNTRKQLRSLWCPSKPRHRLSGCYSIGSPEHGLGPHPLEPLPRPPMSLPSPPPPPPRPSKVCTL</sequence>
<accession>A0AAW1K9U0</accession>
<reference evidence="3" key="1">
    <citation type="submission" date="2024-03" db="EMBL/GenBank/DDBJ databases">
        <title>WGS assembly of Saponaria officinalis var. Norfolk2.</title>
        <authorList>
            <person name="Jenkins J."/>
            <person name="Shu S."/>
            <person name="Grimwood J."/>
            <person name="Barry K."/>
            <person name="Goodstein D."/>
            <person name="Schmutz J."/>
            <person name="Leebens-Mack J."/>
            <person name="Osbourn A."/>
        </authorList>
    </citation>
    <scope>NUCLEOTIDE SEQUENCE [LARGE SCALE GENOMIC DNA]</scope>
    <source>
        <strain evidence="3">JIC</strain>
    </source>
</reference>
<dbReference type="Proteomes" id="UP001443914">
    <property type="component" value="Unassembled WGS sequence"/>
</dbReference>
<evidence type="ECO:0008006" key="5">
    <source>
        <dbReference type="Google" id="ProtNLM"/>
    </source>
</evidence>
<protein>
    <recommendedName>
        <fullName evidence="5">Transmembrane protein</fullName>
    </recommendedName>
</protein>
<feature type="region of interest" description="Disordered" evidence="1">
    <location>
        <begin position="65"/>
        <end position="95"/>
    </location>
</feature>
<evidence type="ECO:0000313" key="4">
    <source>
        <dbReference type="Proteomes" id="UP001443914"/>
    </source>
</evidence>
<dbReference type="EMBL" id="JBDFQZ010000006">
    <property type="protein sequence ID" value="KAK9714581.1"/>
    <property type="molecule type" value="Genomic_DNA"/>
</dbReference>
<feature type="signal peptide" evidence="2">
    <location>
        <begin position="1"/>
        <end position="30"/>
    </location>
</feature>
<evidence type="ECO:0000256" key="1">
    <source>
        <dbReference type="SAM" id="MobiDB-lite"/>
    </source>
</evidence>
<comment type="caution">
    <text evidence="3">The sequence shown here is derived from an EMBL/GenBank/DDBJ whole genome shotgun (WGS) entry which is preliminary data.</text>
</comment>
<proteinExistence type="predicted"/>
<name>A0AAW1K9U0_SAPOF</name>
<keyword evidence="4" id="KW-1185">Reference proteome</keyword>
<keyword evidence="2" id="KW-0732">Signal</keyword>
<dbReference type="AlphaFoldDB" id="A0AAW1K9U0"/>
<feature type="chain" id="PRO_5044002146" description="Transmembrane protein" evidence="2">
    <location>
        <begin position="31"/>
        <end position="95"/>
    </location>
</feature>
<gene>
    <name evidence="3" type="ORF">RND81_06G105300</name>
</gene>
<evidence type="ECO:0000256" key="2">
    <source>
        <dbReference type="SAM" id="SignalP"/>
    </source>
</evidence>
<feature type="compositionally biased region" description="Pro residues" evidence="1">
    <location>
        <begin position="68"/>
        <end position="89"/>
    </location>
</feature>
<organism evidence="3 4">
    <name type="scientific">Saponaria officinalis</name>
    <name type="common">Common soapwort</name>
    <name type="synonym">Lychnis saponaria</name>
    <dbReference type="NCBI Taxonomy" id="3572"/>
    <lineage>
        <taxon>Eukaryota</taxon>
        <taxon>Viridiplantae</taxon>
        <taxon>Streptophyta</taxon>
        <taxon>Embryophyta</taxon>
        <taxon>Tracheophyta</taxon>
        <taxon>Spermatophyta</taxon>
        <taxon>Magnoliopsida</taxon>
        <taxon>eudicotyledons</taxon>
        <taxon>Gunneridae</taxon>
        <taxon>Pentapetalae</taxon>
        <taxon>Caryophyllales</taxon>
        <taxon>Caryophyllaceae</taxon>
        <taxon>Caryophylleae</taxon>
        <taxon>Saponaria</taxon>
    </lineage>
</organism>